<evidence type="ECO:0000313" key="2">
    <source>
        <dbReference type="EMBL" id="OGG61461.1"/>
    </source>
</evidence>
<evidence type="ECO:0000259" key="1">
    <source>
        <dbReference type="Pfam" id="PF13480"/>
    </source>
</evidence>
<dbReference type="InterPro" id="IPR050644">
    <property type="entry name" value="PG_Glycine_Bridge_Synth"/>
</dbReference>
<dbReference type="Pfam" id="PF13480">
    <property type="entry name" value="Acetyltransf_6"/>
    <property type="match status" value="1"/>
</dbReference>
<evidence type="ECO:0000313" key="3">
    <source>
        <dbReference type="Proteomes" id="UP000178532"/>
    </source>
</evidence>
<reference evidence="2 3" key="1">
    <citation type="journal article" date="2016" name="Nat. Commun.">
        <title>Thousands of microbial genomes shed light on interconnected biogeochemical processes in an aquifer system.</title>
        <authorList>
            <person name="Anantharaman K."/>
            <person name="Brown C.T."/>
            <person name="Hug L.A."/>
            <person name="Sharon I."/>
            <person name="Castelle C.J."/>
            <person name="Probst A.J."/>
            <person name="Thomas B.C."/>
            <person name="Singh A."/>
            <person name="Wilkins M.J."/>
            <person name="Karaoz U."/>
            <person name="Brodie E.L."/>
            <person name="Williams K.H."/>
            <person name="Hubbard S.S."/>
            <person name="Banfield J.F."/>
        </authorList>
    </citation>
    <scope>NUCLEOTIDE SEQUENCE [LARGE SCALE GENOMIC DNA]</scope>
</reference>
<proteinExistence type="predicted"/>
<dbReference type="STRING" id="1798495.A3C19_01760"/>
<dbReference type="EMBL" id="MFLI01000020">
    <property type="protein sequence ID" value="OGG61461.1"/>
    <property type="molecule type" value="Genomic_DNA"/>
</dbReference>
<dbReference type="PANTHER" id="PTHR36174:SF1">
    <property type="entry name" value="LIPID II:GLYCINE GLYCYLTRANSFERASE"/>
    <property type="match status" value="1"/>
</dbReference>
<name>A0A1F6DJ82_9BACT</name>
<organism evidence="2 3">
    <name type="scientific">Candidatus Kaiserbacteria bacterium RIFCSPHIGHO2_02_FULL_54_22</name>
    <dbReference type="NCBI Taxonomy" id="1798495"/>
    <lineage>
        <taxon>Bacteria</taxon>
        <taxon>Candidatus Kaiseribacteriota</taxon>
    </lineage>
</organism>
<gene>
    <name evidence="2" type="ORF">A3C19_01760</name>
</gene>
<feature type="domain" description="BioF2-like acetyltransferase" evidence="1">
    <location>
        <begin position="164"/>
        <end position="295"/>
    </location>
</feature>
<protein>
    <recommendedName>
        <fullName evidence="1">BioF2-like acetyltransferase domain-containing protein</fullName>
    </recommendedName>
</protein>
<dbReference type="Proteomes" id="UP000178532">
    <property type="component" value="Unassembled WGS sequence"/>
</dbReference>
<dbReference type="InterPro" id="IPR038740">
    <property type="entry name" value="BioF2-like_GNAT_dom"/>
</dbReference>
<dbReference type="Gene3D" id="3.40.630.30">
    <property type="match status" value="1"/>
</dbReference>
<comment type="caution">
    <text evidence="2">The sequence shown here is derived from an EMBL/GenBank/DDBJ whole genome shotgun (WGS) entry which is preliminary data.</text>
</comment>
<sequence length="331" mass="38089">MNIQTVNIGDVARAPELWQEIADASRDGWIWHTWLAHEFNLCAGEKFKAKDHSFFVYEDEKAVGVVPLIVQGEEAMYYSGFLPWPCFRQGIQPREELEDFAFKELERRARGAGAHRIKLRLTPSQNVGDEEARVKQAAVKYGYEPKHFDSHVVTITDKTLDAVRERYRRYYKKYSPLFTLSIAEGTAVTAELEETYFKLHIKDAGGQFRSRESYTKQADIARAREAFYVVATHKESGTVAGMLLVSLYKNTAYDNSVAVGPDFSDRYVSHLLKWRAIEELQKRDVSTYELGPKADPASSTPKELGITHFKEGWSREHTRTIWEMEKFLDTK</sequence>
<dbReference type="AlphaFoldDB" id="A0A1F6DJ82"/>
<dbReference type="PANTHER" id="PTHR36174">
    <property type="entry name" value="LIPID II:GLYCINE GLYCYLTRANSFERASE"/>
    <property type="match status" value="1"/>
</dbReference>
<accession>A0A1F6DJ82</accession>
<dbReference type="InterPro" id="IPR016181">
    <property type="entry name" value="Acyl_CoA_acyltransferase"/>
</dbReference>
<dbReference type="SUPFAM" id="SSF55729">
    <property type="entry name" value="Acyl-CoA N-acyltransferases (Nat)"/>
    <property type="match status" value="1"/>
</dbReference>